<keyword evidence="1" id="KW-0732">Signal</keyword>
<evidence type="ECO:0000313" key="2">
    <source>
        <dbReference type="EMBL" id="TCJ87053.1"/>
    </source>
</evidence>
<comment type="caution">
    <text evidence="2">The sequence shown here is derived from an EMBL/GenBank/DDBJ whole genome shotgun (WGS) entry which is preliminary data.</text>
</comment>
<sequence length="222" mass="24258">MIGDTSLMLKQIIQVFTLALISGNAIAADKVPVGDFSAGNLSGWEQKSFSGTTSYNIVSDSGRKALKASSNKTASGLVRKIKVDLNKTPFLNWSWKVDGQLKGLNEQSKAGDDYAARVYVIIDGGLFPWNSKALNYVWSSNQNRGASWGNAYLPKNAKMTAVRGQQDRAGVWQKEKRNVKQDFKTLYGKNLTKIDAVAVMTDTDNGKGQVTAVYGDIFFTAQ</sequence>
<dbReference type="EMBL" id="SMFQ01000003">
    <property type="protein sequence ID" value="TCJ87053.1"/>
    <property type="molecule type" value="Genomic_DNA"/>
</dbReference>
<dbReference type="Proteomes" id="UP000294887">
    <property type="component" value="Unassembled WGS sequence"/>
</dbReference>
<keyword evidence="3" id="KW-1185">Reference proteome</keyword>
<reference evidence="2 3" key="1">
    <citation type="submission" date="2019-03" db="EMBL/GenBank/DDBJ databases">
        <title>Genomic Encyclopedia of Type Strains, Phase IV (KMG-IV): sequencing the most valuable type-strain genomes for metagenomic binning, comparative biology and taxonomic classification.</title>
        <authorList>
            <person name="Goeker M."/>
        </authorList>
    </citation>
    <scope>NUCLEOTIDE SEQUENCE [LARGE SCALE GENOMIC DNA]</scope>
    <source>
        <strain evidence="2 3">DSM 24830</strain>
    </source>
</reference>
<dbReference type="Pfam" id="PF11249">
    <property type="entry name" value="DUF3047"/>
    <property type="match status" value="1"/>
</dbReference>
<feature type="chain" id="PRO_5020245714" evidence="1">
    <location>
        <begin position="28"/>
        <end position="222"/>
    </location>
</feature>
<dbReference type="InterPro" id="IPR021409">
    <property type="entry name" value="DUF3047"/>
</dbReference>
<protein>
    <submittedName>
        <fullName evidence="2">DUF3047 family protein</fullName>
    </submittedName>
</protein>
<name>A0A4R1EZX2_9GAMM</name>
<evidence type="ECO:0000313" key="3">
    <source>
        <dbReference type="Proteomes" id="UP000294887"/>
    </source>
</evidence>
<dbReference type="AlphaFoldDB" id="A0A4R1EZX2"/>
<accession>A0A4R1EZX2</accession>
<proteinExistence type="predicted"/>
<evidence type="ECO:0000256" key="1">
    <source>
        <dbReference type="SAM" id="SignalP"/>
    </source>
</evidence>
<feature type="signal peptide" evidence="1">
    <location>
        <begin position="1"/>
        <end position="27"/>
    </location>
</feature>
<gene>
    <name evidence="2" type="ORF">EV695_1554</name>
</gene>
<organism evidence="2 3">
    <name type="scientific">Cocleimonas flava</name>
    <dbReference type="NCBI Taxonomy" id="634765"/>
    <lineage>
        <taxon>Bacteria</taxon>
        <taxon>Pseudomonadati</taxon>
        <taxon>Pseudomonadota</taxon>
        <taxon>Gammaproteobacteria</taxon>
        <taxon>Thiotrichales</taxon>
        <taxon>Thiotrichaceae</taxon>
        <taxon>Cocleimonas</taxon>
    </lineage>
</organism>